<dbReference type="RefSeq" id="XP_007397324.1">
    <property type="nucleotide sequence ID" value="XM_007397262.1"/>
</dbReference>
<dbReference type="HOGENOM" id="CLU_1428458_0_0_1"/>
<sequence>MPALDGLITDEFWLLAQGSSRKPTLHYTMKVILSGLLLCGIALGNAVPSKRQTLGSPAALNVVQDGEILGELFVTGVGATATVTADTGTSFYISSDFDFLYADIDDTSHAYVNFQNFGTTCGTTGDLIFTTSDSNKCSSQGPFSVTESGVLQYESGPGSFLVCGTDQHIAFISSGSAPSGCANVELKFLA</sequence>
<dbReference type="OrthoDB" id="10458376at2759"/>
<organism evidence="1 2">
    <name type="scientific">Phanerochaete carnosa (strain HHB-10118-sp)</name>
    <name type="common">White-rot fungus</name>
    <name type="synonym">Peniophora carnosa</name>
    <dbReference type="NCBI Taxonomy" id="650164"/>
    <lineage>
        <taxon>Eukaryota</taxon>
        <taxon>Fungi</taxon>
        <taxon>Dikarya</taxon>
        <taxon>Basidiomycota</taxon>
        <taxon>Agaricomycotina</taxon>
        <taxon>Agaricomycetes</taxon>
        <taxon>Polyporales</taxon>
        <taxon>Phanerochaetaceae</taxon>
        <taxon>Phanerochaete</taxon>
    </lineage>
</organism>
<dbReference type="GeneID" id="18912967"/>
<keyword evidence="2" id="KW-1185">Reference proteome</keyword>
<reference evidence="1 2" key="1">
    <citation type="journal article" date="2012" name="BMC Genomics">
        <title>Comparative genomics of the white-rot fungi, Phanerochaete carnosa and P. chrysosporium, to elucidate the genetic basis of the distinct wood types they colonize.</title>
        <authorList>
            <person name="Suzuki H."/>
            <person name="MacDonald J."/>
            <person name="Syed K."/>
            <person name="Salamov A."/>
            <person name="Hori C."/>
            <person name="Aerts A."/>
            <person name="Henrissat B."/>
            <person name="Wiebenga A."/>
            <person name="vanKuyk P.A."/>
            <person name="Barry K."/>
            <person name="Lindquist E."/>
            <person name="LaButti K."/>
            <person name="Lapidus A."/>
            <person name="Lucas S."/>
            <person name="Coutinho P."/>
            <person name="Gong Y."/>
            <person name="Samejima M."/>
            <person name="Mahadevan R."/>
            <person name="Abou-Zaid M."/>
            <person name="de Vries R.P."/>
            <person name="Igarashi K."/>
            <person name="Yadav J.S."/>
            <person name="Grigoriev I.V."/>
            <person name="Master E.R."/>
        </authorList>
    </citation>
    <scope>NUCLEOTIDE SEQUENCE [LARGE SCALE GENOMIC DNA]</scope>
    <source>
        <strain evidence="1 2">HHB-10118-sp</strain>
    </source>
</reference>
<dbReference type="Proteomes" id="UP000008370">
    <property type="component" value="Unassembled WGS sequence"/>
</dbReference>
<evidence type="ECO:0000313" key="2">
    <source>
        <dbReference type="Proteomes" id="UP000008370"/>
    </source>
</evidence>
<protein>
    <submittedName>
        <fullName evidence="1">Uncharacterized protein</fullName>
    </submittedName>
</protein>
<proteinExistence type="predicted"/>
<evidence type="ECO:0000313" key="1">
    <source>
        <dbReference type="EMBL" id="EKM54638.1"/>
    </source>
</evidence>
<accession>K5VSY9</accession>
<dbReference type="InParanoid" id="K5VSY9"/>
<dbReference type="AlphaFoldDB" id="K5VSY9"/>
<gene>
    <name evidence="1" type="ORF">PHACADRAFT_210435</name>
</gene>
<dbReference type="KEGG" id="pco:PHACADRAFT_210435"/>
<name>K5VSY9_PHACS</name>
<dbReference type="EMBL" id="JH930473">
    <property type="protein sequence ID" value="EKM54638.1"/>
    <property type="molecule type" value="Genomic_DNA"/>
</dbReference>